<keyword evidence="2" id="KW-0378">Hydrolase</keyword>
<reference evidence="7" key="1">
    <citation type="journal article" date="2015" name="Nature">
        <title>Complex archaea that bridge the gap between prokaryotes and eukaryotes.</title>
        <authorList>
            <person name="Spang A."/>
            <person name="Saw J.H."/>
            <person name="Jorgensen S.L."/>
            <person name="Zaremba-Niedzwiedzka K."/>
            <person name="Martijn J."/>
            <person name="Lind A.E."/>
            <person name="van Eijk R."/>
            <person name="Schleper C."/>
            <person name="Guy L."/>
            <person name="Ettema T.J."/>
        </authorList>
    </citation>
    <scope>NUCLEOTIDE SEQUENCE</scope>
</reference>
<feature type="non-terminal residue" evidence="7">
    <location>
        <position position="658"/>
    </location>
</feature>
<keyword evidence="1" id="KW-0547">Nucleotide-binding</keyword>
<organism evidence="7">
    <name type="scientific">marine sediment metagenome</name>
    <dbReference type="NCBI Taxonomy" id="412755"/>
    <lineage>
        <taxon>unclassified sequences</taxon>
        <taxon>metagenomes</taxon>
        <taxon>ecological metagenomes</taxon>
    </lineage>
</organism>
<dbReference type="AlphaFoldDB" id="A0A0F9G0F3"/>
<dbReference type="PANTHER" id="PTHR47961:SF6">
    <property type="entry name" value="DNA-DIRECTED DNA POLYMERASE"/>
    <property type="match status" value="1"/>
</dbReference>
<dbReference type="EMBL" id="LAZR01019540">
    <property type="protein sequence ID" value="KKL92169.1"/>
    <property type="molecule type" value="Genomic_DNA"/>
</dbReference>
<evidence type="ECO:0000256" key="1">
    <source>
        <dbReference type="ARBA" id="ARBA00022741"/>
    </source>
</evidence>
<dbReference type="SMART" id="SM00487">
    <property type="entry name" value="DEXDc"/>
    <property type="match status" value="1"/>
</dbReference>
<sequence>MKQTFYGLLNIDYELRPRQLEAIPLIDNDENFIVVLPTGYGKTKIAEIAIAKELQRGKRAVILSPLKVLTMEQTAELKSDFPNHRVVIDDGDHRKEMGEYGDWHIAILTYERFNSLLNNEQKRKVFDNLGVIIVDENHNIGSVSRGATLESAVNIKIRILFPNVKVIGLSATIDNPKEFASELNANLILGLKSERPVPLQKKVLTYQNNWNSHLNLMARIDLIRKIKEMHPNKTMLIFVTSRMRTQQVPKELFGNRRMSLTEALYNHKIGWHNAGMKIEDKLKVEKMFRDGKINTIVCTPTLAMGVNLPADICVIFDMYQWSYLTGKSLIEKDRLEQTMGRAGRPGLSDMGYAYILCSNNEKHEVMEHIRKPLNVKSQLRFKMKEKLLEWIVAKILIHKSTLRNIYSYIIDKENITKKFIVEELKWLKEHSFIRFVNGIFIPTFKGRMTTYQCIQPETVVHWENVLKIKDMTNAELFCMIISAQEYAGIVVPYTNDETKINYAEKYINARDEVLKHFYQKIEGIVVDFTRHIYKIFALTFSEELMLNETKEYGKRIDDIESRWNDYDGINQSEYLEISVLRKKIADVEKNFNMSYGDKYVVSEAANRYLTATKILFGKNYNDQLTDLLVGSTHSIMTGDIIELAKIKGIGDVRLKSLM</sequence>
<dbReference type="PANTHER" id="PTHR47961">
    <property type="entry name" value="DNA POLYMERASE THETA, PUTATIVE (AFU_ORTHOLOGUE AFUA_1G05260)-RELATED"/>
    <property type="match status" value="1"/>
</dbReference>
<dbReference type="InterPro" id="IPR027417">
    <property type="entry name" value="P-loop_NTPase"/>
</dbReference>
<dbReference type="SMART" id="SM00490">
    <property type="entry name" value="HELICc"/>
    <property type="match status" value="1"/>
</dbReference>
<dbReference type="Pfam" id="PF00271">
    <property type="entry name" value="Helicase_C"/>
    <property type="match status" value="1"/>
</dbReference>
<name>A0A0F9G0F3_9ZZZZ</name>
<protein>
    <recommendedName>
        <fullName evidence="8">DEAD/DEAH box helicase</fullName>
    </recommendedName>
</protein>
<dbReference type="Gene3D" id="3.40.50.300">
    <property type="entry name" value="P-loop containing nucleotide triphosphate hydrolases"/>
    <property type="match status" value="2"/>
</dbReference>
<evidence type="ECO:0000256" key="4">
    <source>
        <dbReference type="ARBA" id="ARBA00022840"/>
    </source>
</evidence>
<accession>A0A0F9G0F3</accession>
<dbReference type="GO" id="GO:0004386">
    <property type="term" value="F:helicase activity"/>
    <property type="evidence" value="ECO:0007669"/>
    <property type="project" value="UniProtKB-KW"/>
</dbReference>
<keyword evidence="3" id="KW-0347">Helicase</keyword>
<gene>
    <name evidence="7" type="ORF">LCGC14_1887370</name>
</gene>
<evidence type="ECO:0008006" key="8">
    <source>
        <dbReference type="Google" id="ProtNLM"/>
    </source>
</evidence>
<evidence type="ECO:0000313" key="7">
    <source>
        <dbReference type="EMBL" id="KKL92169.1"/>
    </source>
</evidence>
<evidence type="ECO:0000259" key="6">
    <source>
        <dbReference type="PROSITE" id="PS51194"/>
    </source>
</evidence>
<evidence type="ECO:0000256" key="3">
    <source>
        <dbReference type="ARBA" id="ARBA00022806"/>
    </source>
</evidence>
<proteinExistence type="predicted"/>
<dbReference type="GO" id="GO:0016787">
    <property type="term" value="F:hydrolase activity"/>
    <property type="evidence" value="ECO:0007669"/>
    <property type="project" value="UniProtKB-KW"/>
</dbReference>
<dbReference type="PROSITE" id="PS51194">
    <property type="entry name" value="HELICASE_CTER"/>
    <property type="match status" value="1"/>
</dbReference>
<feature type="domain" description="Helicase C-terminal" evidence="6">
    <location>
        <begin position="221"/>
        <end position="389"/>
    </location>
</feature>
<comment type="caution">
    <text evidence="7">The sequence shown here is derived from an EMBL/GenBank/DDBJ whole genome shotgun (WGS) entry which is preliminary data.</text>
</comment>
<dbReference type="GO" id="GO:0005524">
    <property type="term" value="F:ATP binding"/>
    <property type="evidence" value="ECO:0007669"/>
    <property type="project" value="UniProtKB-KW"/>
</dbReference>
<dbReference type="GO" id="GO:0003676">
    <property type="term" value="F:nucleic acid binding"/>
    <property type="evidence" value="ECO:0007669"/>
    <property type="project" value="InterPro"/>
</dbReference>
<keyword evidence="4" id="KW-0067">ATP-binding</keyword>
<dbReference type="SUPFAM" id="SSF52540">
    <property type="entry name" value="P-loop containing nucleoside triphosphate hydrolases"/>
    <property type="match status" value="1"/>
</dbReference>
<dbReference type="InterPro" id="IPR050474">
    <property type="entry name" value="Hel308_SKI2-like"/>
</dbReference>
<feature type="domain" description="Helicase ATP-binding" evidence="5">
    <location>
        <begin position="23"/>
        <end position="191"/>
    </location>
</feature>
<evidence type="ECO:0000256" key="2">
    <source>
        <dbReference type="ARBA" id="ARBA00022801"/>
    </source>
</evidence>
<dbReference type="Pfam" id="PF00270">
    <property type="entry name" value="DEAD"/>
    <property type="match status" value="1"/>
</dbReference>
<dbReference type="InterPro" id="IPR014001">
    <property type="entry name" value="Helicase_ATP-bd"/>
</dbReference>
<evidence type="ECO:0000259" key="5">
    <source>
        <dbReference type="PROSITE" id="PS51192"/>
    </source>
</evidence>
<dbReference type="PROSITE" id="PS51192">
    <property type="entry name" value="HELICASE_ATP_BIND_1"/>
    <property type="match status" value="1"/>
</dbReference>
<dbReference type="InterPro" id="IPR001650">
    <property type="entry name" value="Helicase_C-like"/>
</dbReference>
<dbReference type="InterPro" id="IPR011545">
    <property type="entry name" value="DEAD/DEAH_box_helicase_dom"/>
</dbReference>